<feature type="transmembrane region" description="Helical" evidence="1">
    <location>
        <begin position="7"/>
        <end position="25"/>
    </location>
</feature>
<dbReference type="EMBL" id="FNEK01000017">
    <property type="protein sequence ID" value="SDJ41632.1"/>
    <property type="molecule type" value="Genomic_DNA"/>
</dbReference>
<dbReference type="Proteomes" id="UP000199382">
    <property type="component" value="Unassembled WGS sequence"/>
</dbReference>
<evidence type="ECO:0000256" key="1">
    <source>
        <dbReference type="SAM" id="Phobius"/>
    </source>
</evidence>
<dbReference type="OrthoDB" id="9880511at2"/>
<keyword evidence="1" id="KW-0472">Membrane</keyword>
<reference evidence="2 3" key="1">
    <citation type="submission" date="2016-10" db="EMBL/GenBank/DDBJ databases">
        <authorList>
            <person name="de Groot N.N."/>
        </authorList>
    </citation>
    <scope>NUCLEOTIDE SEQUENCE [LARGE SCALE GENOMIC DNA]</scope>
    <source>
        <strain evidence="2 3">DSM 25294</strain>
    </source>
</reference>
<keyword evidence="3" id="KW-1185">Reference proteome</keyword>
<gene>
    <name evidence="2" type="ORF">SAMN04488026_101723</name>
</gene>
<protein>
    <submittedName>
        <fullName evidence="2">Uncharacterized protein</fullName>
    </submittedName>
</protein>
<accession>A0A1G8TJ89</accession>
<keyword evidence="1" id="KW-0812">Transmembrane</keyword>
<dbReference type="RefSeq" id="WP_093154760.1">
    <property type="nucleotide sequence ID" value="NZ_FNEK01000017.1"/>
</dbReference>
<evidence type="ECO:0000313" key="3">
    <source>
        <dbReference type="Proteomes" id="UP000199382"/>
    </source>
</evidence>
<sequence>MPPKTFIILLVAVIMLAAVTVGVAAVFWRSIAPWAGLVFVVLIGLKLLQARHWPGPGKEDK</sequence>
<feature type="transmembrane region" description="Helical" evidence="1">
    <location>
        <begin position="31"/>
        <end position="48"/>
    </location>
</feature>
<evidence type="ECO:0000313" key="2">
    <source>
        <dbReference type="EMBL" id="SDJ41632.1"/>
    </source>
</evidence>
<dbReference type="AlphaFoldDB" id="A0A1G8TJ89"/>
<keyword evidence="1" id="KW-1133">Transmembrane helix</keyword>
<organism evidence="2 3">
    <name type="scientific">Aliiruegeria lutimaris</name>
    <dbReference type="NCBI Taxonomy" id="571298"/>
    <lineage>
        <taxon>Bacteria</taxon>
        <taxon>Pseudomonadati</taxon>
        <taxon>Pseudomonadota</taxon>
        <taxon>Alphaproteobacteria</taxon>
        <taxon>Rhodobacterales</taxon>
        <taxon>Roseobacteraceae</taxon>
        <taxon>Aliiruegeria</taxon>
    </lineage>
</organism>
<dbReference type="STRING" id="571298.SAMN04488026_101723"/>
<name>A0A1G8TJ89_9RHOB</name>
<proteinExistence type="predicted"/>